<reference evidence="2 3" key="1">
    <citation type="submission" date="2024-04" db="EMBL/GenBank/DDBJ databases">
        <title>genome sequences of Mucor flavus KT1a and Helicostylum pulchrum KT1b strains isolation_sourced from the surface of a dry-aged beef.</title>
        <authorList>
            <person name="Toyotome T."/>
            <person name="Hosono M."/>
            <person name="Torimaru M."/>
            <person name="Fukuda K."/>
            <person name="Mikami N."/>
        </authorList>
    </citation>
    <scope>NUCLEOTIDE SEQUENCE [LARGE SCALE GENOMIC DNA]</scope>
    <source>
        <strain evidence="2 3">KT1b</strain>
    </source>
</reference>
<feature type="compositionally biased region" description="Acidic residues" evidence="1">
    <location>
        <begin position="148"/>
        <end position="223"/>
    </location>
</feature>
<gene>
    <name evidence="2" type="ORF">HPULCUR_000758</name>
</gene>
<evidence type="ECO:0000313" key="2">
    <source>
        <dbReference type="EMBL" id="GAA5795402.1"/>
    </source>
</evidence>
<keyword evidence="3" id="KW-1185">Reference proteome</keyword>
<feature type="compositionally biased region" description="Acidic residues" evidence="1">
    <location>
        <begin position="293"/>
        <end position="309"/>
    </location>
</feature>
<sequence>MSQPEKTQGSLETVFDFILIKSNQDKNIQKAIGIYKNEEEAYAAAVLLQMQTIEDSSDSWSKSILIEKQEQIIELCRSVKEDFTTYKERFNYMSTRCNQLFQGLYDSCYQVLPLFMDNAIPPNSLNESVFKTKVRNFLDAFLTKSDIEEDLGNSDGEDDEEEEDLEEDLEEEEDDIEEEEDDIEEEEEEDDIEEDDIEEGVEEEEEEGVEEDVEEEEEEDECPTSDLVMPELDSSEDELEENTLKRTPSALEEEDEVEEDEESALKINPSTLEEEDEEEDDEENTLKRKASGLEEDDDEEDELDDEEETATVKRRRVIVS</sequence>
<accession>A0ABP9XKS6</accession>
<protein>
    <submittedName>
        <fullName evidence="2">Uncharacterized protein</fullName>
    </submittedName>
</protein>
<evidence type="ECO:0000313" key="3">
    <source>
        <dbReference type="Proteomes" id="UP001476247"/>
    </source>
</evidence>
<evidence type="ECO:0000256" key="1">
    <source>
        <dbReference type="SAM" id="MobiDB-lite"/>
    </source>
</evidence>
<comment type="caution">
    <text evidence="2">The sequence shown here is derived from an EMBL/GenBank/DDBJ whole genome shotgun (WGS) entry which is preliminary data.</text>
</comment>
<proteinExistence type="predicted"/>
<feature type="region of interest" description="Disordered" evidence="1">
    <location>
        <begin position="148"/>
        <end position="320"/>
    </location>
</feature>
<feature type="compositionally biased region" description="Acidic residues" evidence="1">
    <location>
        <begin position="251"/>
        <end position="262"/>
    </location>
</feature>
<dbReference type="Proteomes" id="UP001476247">
    <property type="component" value="Unassembled WGS sequence"/>
</dbReference>
<organism evidence="2 3">
    <name type="scientific">Helicostylum pulchrum</name>
    <dbReference type="NCBI Taxonomy" id="562976"/>
    <lineage>
        <taxon>Eukaryota</taxon>
        <taxon>Fungi</taxon>
        <taxon>Fungi incertae sedis</taxon>
        <taxon>Mucoromycota</taxon>
        <taxon>Mucoromycotina</taxon>
        <taxon>Mucoromycetes</taxon>
        <taxon>Mucorales</taxon>
        <taxon>Mucorineae</taxon>
        <taxon>Mucoraceae</taxon>
        <taxon>Helicostylum</taxon>
    </lineage>
</organism>
<dbReference type="EMBL" id="BAABUJ010000004">
    <property type="protein sequence ID" value="GAA5795402.1"/>
    <property type="molecule type" value="Genomic_DNA"/>
</dbReference>
<name>A0ABP9XKS6_9FUNG</name>
<feature type="compositionally biased region" description="Acidic residues" evidence="1">
    <location>
        <begin position="272"/>
        <end position="283"/>
    </location>
</feature>